<dbReference type="CDD" id="cd16936">
    <property type="entry name" value="HATPase_RsbW-like"/>
    <property type="match status" value="1"/>
</dbReference>
<evidence type="ECO:0000256" key="3">
    <source>
        <dbReference type="ARBA" id="ARBA00022679"/>
    </source>
</evidence>
<dbReference type="RefSeq" id="WP_371385404.1">
    <property type="nucleotide sequence ID" value="NZ_JBGLYH010000006.1"/>
</dbReference>
<keyword evidence="2" id="KW-0597">Phosphoprotein</keyword>
<evidence type="ECO:0000259" key="6">
    <source>
        <dbReference type="PROSITE" id="PS50885"/>
    </source>
</evidence>
<dbReference type="PANTHER" id="PTHR43156:SF2">
    <property type="entry name" value="STAGE II SPORULATION PROTEIN E"/>
    <property type="match status" value="1"/>
</dbReference>
<dbReference type="Gene3D" id="3.30.450.20">
    <property type="entry name" value="PAS domain"/>
    <property type="match status" value="1"/>
</dbReference>
<dbReference type="SMART" id="SM00331">
    <property type="entry name" value="PP2C_SIG"/>
    <property type="match status" value="1"/>
</dbReference>
<dbReference type="Pfam" id="PF13581">
    <property type="entry name" value="HATPase_c_2"/>
    <property type="match status" value="1"/>
</dbReference>
<evidence type="ECO:0000313" key="8">
    <source>
        <dbReference type="Proteomes" id="UP001568698"/>
    </source>
</evidence>
<evidence type="ECO:0000256" key="2">
    <source>
        <dbReference type="ARBA" id="ARBA00022553"/>
    </source>
</evidence>
<dbReference type="Proteomes" id="UP001568698">
    <property type="component" value="Unassembled WGS sequence"/>
</dbReference>
<dbReference type="SUPFAM" id="SSF55874">
    <property type="entry name" value="ATPase domain of HSP90 chaperone/DNA topoisomerase II/histidine kinase"/>
    <property type="match status" value="1"/>
</dbReference>
<sequence>MKISLRLKFFAVLLAFSLAPIFISRGLMSNASRDVIEETGNQTRRELLGIMSNEFEYTASSLLSLMERGSQAMRLATIGVAREVEDAMRKTPAAGGPAPFMANDFGDPDLTPPDAARRQGYSRRTMENGQELIQVSFDHPTFHLAVHVDERAVEPEMRRLLLAMPGIKTIFRNLAKAPFWINVVMESGVMMTYPGHGRLPIRYDARLEEWYRKARDTDDCRWYHTVDPASRFVVNKVAFPLRDASGRFIGAVSLDIPAHTMMPGERLEARWGGEVRTFLVERIPEGQPTDKGLPILVQLEPNEKGRRHWRSAVEQEYLTFDEPVGYEILLHALDTRDSGVVDVSYKGAPSLCAFASTDTFSFLVIAPKTVVAKLPNEVAGTLQNLFTEMRVLASIISGVMLLVTGLIAWFGSRAITKPLFGIVAVARRLTRGDFSARIDQRTGDERDDLIQSINEMGPKLKELMHLNRDMEVAQEVQRLLLPGAEPELSGFDISGGILYCDKTGGDYYDFLKVCRREPPCLAVVVGDVSGHGIPSALVMAAARGQLHTLSNVEMVPHERMGAINRVLAHDLDGTGRFLTLFYLQLTADSGRVRWVRAGHDPAIRYTPDTDSFGELHGEGLPLGVVEDYAYETSEATLAEGEVLVMATDGVWEARNGDGEMFGKKRMLAIIRENAHKCAEDIRLAMMAAVEAFQGNGQEDDIAVVVVKKGTGGASMARHSISFRMTNKENCFKCFQPKVEAFGIEHGLHPKIIFHLTLVLDELITNIISYGYADFNVHPIDVTIALQGDRLTIRVEDDSEPFNILEAPDPELDLPLDQRTKPVGGLGIHLIKNMVHGIHYKRENGKNVLTLHKDISKTHCPVQG</sequence>
<keyword evidence="4" id="KW-0418">Kinase</keyword>
<name>A0ABV4JYS0_9BACT</name>
<evidence type="ECO:0000256" key="1">
    <source>
        <dbReference type="ARBA" id="ARBA00004370"/>
    </source>
</evidence>
<gene>
    <name evidence="7" type="ORF">AB6M95_03800</name>
</gene>
<dbReference type="Pfam" id="PF07228">
    <property type="entry name" value="SpoIIE"/>
    <property type="match status" value="1"/>
</dbReference>
<keyword evidence="3" id="KW-0808">Transferase</keyword>
<keyword evidence="8" id="KW-1185">Reference proteome</keyword>
<dbReference type="PROSITE" id="PS50885">
    <property type="entry name" value="HAMP"/>
    <property type="match status" value="1"/>
</dbReference>
<dbReference type="EMBL" id="JBGLYH010000006">
    <property type="protein sequence ID" value="MEZ7195861.1"/>
    <property type="molecule type" value="Genomic_DNA"/>
</dbReference>
<organism evidence="7 8">
    <name type="scientific">Pseudodesulfovibrio karagichevae</name>
    <dbReference type="NCBI Taxonomy" id="3239305"/>
    <lineage>
        <taxon>Bacteria</taxon>
        <taxon>Pseudomonadati</taxon>
        <taxon>Thermodesulfobacteriota</taxon>
        <taxon>Desulfovibrionia</taxon>
        <taxon>Desulfovibrionales</taxon>
        <taxon>Desulfovibrionaceae</taxon>
    </lineage>
</organism>
<feature type="domain" description="HAMP" evidence="6">
    <location>
        <begin position="413"/>
        <end position="465"/>
    </location>
</feature>
<dbReference type="InterPro" id="IPR003660">
    <property type="entry name" value="HAMP_dom"/>
</dbReference>
<dbReference type="InterPro" id="IPR036457">
    <property type="entry name" value="PPM-type-like_dom_sf"/>
</dbReference>
<dbReference type="SUPFAM" id="SSF81606">
    <property type="entry name" value="PP2C-like"/>
    <property type="match status" value="1"/>
</dbReference>
<comment type="subcellular location">
    <subcellularLocation>
        <location evidence="1">Membrane</location>
    </subcellularLocation>
</comment>
<dbReference type="PANTHER" id="PTHR43156">
    <property type="entry name" value="STAGE II SPORULATION PROTEIN E-RELATED"/>
    <property type="match status" value="1"/>
</dbReference>
<dbReference type="SUPFAM" id="SSF158472">
    <property type="entry name" value="HAMP domain-like"/>
    <property type="match status" value="1"/>
</dbReference>
<accession>A0ABV4JYS0</accession>
<comment type="caution">
    <text evidence="7">The sequence shown here is derived from an EMBL/GenBank/DDBJ whole genome shotgun (WGS) entry which is preliminary data.</text>
</comment>
<proteinExistence type="predicted"/>
<reference evidence="7 8" key="1">
    <citation type="submission" date="2024-08" db="EMBL/GenBank/DDBJ databases">
        <title>Sulfate-reducing bacteria isolated from formation water of the oil field in Kazakhstan and description of Pseudodesulfovibrio sp.</title>
        <authorList>
            <person name="Bidzhieva S.K."/>
            <person name="Tourova T.P."/>
            <person name="Grouzdev D.S."/>
            <person name="Beletsky A.V."/>
            <person name="Sokolova D.S."/>
            <person name="Samigullina S.R."/>
            <person name="Poltaraus A.B."/>
            <person name="Avtukh A.N."/>
            <person name="Tereshina V.M."/>
            <person name="Zhaparov N.S."/>
            <person name="Mardanov A.V."/>
            <person name="Nazina T.N."/>
        </authorList>
    </citation>
    <scope>NUCLEOTIDE SEQUENCE [LARGE SCALE GENOMIC DNA]</scope>
    <source>
        <strain evidence="7 8">9FUS</strain>
    </source>
</reference>
<keyword evidence="5" id="KW-0378">Hydrolase</keyword>
<evidence type="ECO:0000313" key="7">
    <source>
        <dbReference type="EMBL" id="MEZ7195861.1"/>
    </source>
</evidence>
<dbReference type="Pfam" id="PF00672">
    <property type="entry name" value="HAMP"/>
    <property type="match status" value="1"/>
</dbReference>
<dbReference type="Gene3D" id="3.30.565.10">
    <property type="entry name" value="Histidine kinase-like ATPase, C-terminal domain"/>
    <property type="match status" value="1"/>
</dbReference>
<dbReference type="Gene3D" id="3.60.40.10">
    <property type="entry name" value="PPM-type phosphatase domain"/>
    <property type="match status" value="1"/>
</dbReference>
<dbReference type="Gene3D" id="6.10.340.10">
    <property type="match status" value="1"/>
</dbReference>
<dbReference type="SMART" id="SM00304">
    <property type="entry name" value="HAMP"/>
    <property type="match status" value="1"/>
</dbReference>
<evidence type="ECO:0000256" key="4">
    <source>
        <dbReference type="ARBA" id="ARBA00022777"/>
    </source>
</evidence>
<dbReference type="CDD" id="cd18773">
    <property type="entry name" value="PDC1_HK_sensor"/>
    <property type="match status" value="1"/>
</dbReference>
<protein>
    <submittedName>
        <fullName evidence="7">SpoIIE family protein phosphatase</fullName>
    </submittedName>
</protein>
<dbReference type="CDD" id="cd06225">
    <property type="entry name" value="HAMP"/>
    <property type="match status" value="1"/>
</dbReference>
<dbReference type="InterPro" id="IPR003594">
    <property type="entry name" value="HATPase_dom"/>
</dbReference>
<dbReference type="InterPro" id="IPR052016">
    <property type="entry name" value="Bact_Sigma-Reg"/>
</dbReference>
<evidence type="ECO:0000256" key="5">
    <source>
        <dbReference type="ARBA" id="ARBA00022801"/>
    </source>
</evidence>
<dbReference type="InterPro" id="IPR001932">
    <property type="entry name" value="PPM-type_phosphatase-like_dom"/>
</dbReference>
<dbReference type="InterPro" id="IPR036890">
    <property type="entry name" value="HATPase_C_sf"/>
</dbReference>